<evidence type="ECO:0000256" key="3">
    <source>
        <dbReference type="ARBA" id="ARBA00023134"/>
    </source>
</evidence>
<dbReference type="GO" id="GO:0031683">
    <property type="term" value="F:G-protein beta/gamma-subunit complex binding"/>
    <property type="evidence" value="ECO:0007669"/>
    <property type="project" value="InterPro"/>
</dbReference>
<name>A0AAW0DZN8_9AGAR</name>
<evidence type="ECO:0000256" key="1">
    <source>
        <dbReference type="ARBA" id="ARBA00022723"/>
    </source>
</evidence>
<reference evidence="8 9" key="1">
    <citation type="journal article" date="2024" name="J Genomics">
        <title>Draft genome sequencing and assembly of Favolaschia claudopus CIRM-BRFM 2984 isolated from oak limbs.</title>
        <authorList>
            <person name="Navarro D."/>
            <person name="Drula E."/>
            <person name="Chaduli D."/>
            <person name="Cazenave R."/>
            <person name="Ahrendt S."/>
            <person name="Wang J."/>
            <person name="Lipzen A."/>
            <person name="Daum C."/>
            <person name="Barry K."/>
            <person name="Grigoriev I.V."/>
            <person name="Favel A."/>
            <person name="Rosso M.N."/>
            <person name="Martin F."/>
        </authorList>
    </citation>
    <scope>NUCLEOTIDE SEQUENCE [LARGE SCALE GENOMIC DNA]</scope>
    <source>
        <strain evidence="8 9">CIRM-BRFM 2984</strain>
    </source>
</reference>
<evidence type="ECO:0000313" key="8">
    <source>
        <dbReference type="EMBL" id="KAK7057461.1"/>
    </source>
</evidence>
<keyword evidence="4" id="KW-0807">Transducer</keyword>
<dbReference type="GO" id="GO:0001664">
    <property type="term" value="F:G protein-coupled receptor binding"/>
    <property type="evidence" value="ECO:0007669"/>
    <property type="project" value="TreeGrafter"/>
</dbReference>
<dbReference type="PANTHER" id="PTHR10218">
    <property type="entry name" value="GTP-BINDING PROTEIN ALPHA SUBUNIT"/>
    <property type="match status" value="1"/>
</dbReference>
<dbReference type="PRINTS" id="PR00318">
    <property type="entry name" value="GPROTEINA"/>
</dbReference>
<dbReference type="GO" id="GO:0005737">
    <property type="term" value="C:cytoplasm"/>
    <property type="evidence" value="ECO:0007669"/>
    <property type="project" value="TreeGrafter"/>
</dbReference>
<dbReference type="EMBL" id="JAWWNJ010000004">
    <property type="protein sequence ID" value="KAK7057461.1"/>
    <property type="molecule type" value="Genomic_DNA"/>
</dbReference>
<keyword evidence="6" id="KW-0460">Magnesium</keyword>
<dbReference type="PROSITE" id="PS51882">
    <property type="entry name" value="G_ALPHA"/>
    <property type="match status" value="1"/>
</dbReference>
<evidence type="ECO:0000256" key="5">
    <source>
        <dbReference type="PIRSR" id="PIRSR601019-1"/>
    </source>
</evidence>
<dbReference type="InterPro" id="IPR027417">
    <property type="entry name" value="P-loop_NTPase"/>
</dbReference>
<evidence type="ECO:0000313" key="9">
    <source>
        <dbReference type="Proteomes" id="UP001362999"/>
    </source>
</evidence>
<evidence type="ECO:0000256" key="6">
    <source>
        <dbReference type="PIRSR" id="PIRSR601019-2"/>
    </source>
</evidence>
<proteinExistence type="predicted"/>
<dbReference type="GO" id="GO:0005525">
    <property type="term" value="F:GTP binding"/>
    <property type="evidence" value="ECO:0007669"/>
    <property type="project" value="UniProtKB-KW"/>
</dbReference>
<dbReference type="Gene3D" id="1.10.400.10">
    <property type="entry name" value="GI Alpha 1, domain 2-like"/>
    <property type="match status" value="1"/>
</dbReference>
<comment type="caution">
    <text evidence="8">The sequence shown here is derived from an EMBL/GenBank/DDBJ whole genome shotgun (WGS) entry which is preliminary data.</text>
</comment>
<dbReference type="GO" id="GO:0007188">
    <property type="term" value="P:adenylate cyclase-modulating G protein-coupled receptor signaling pathway"/>
    <property type="evidence" value="ECO:0007669"/>
    <property type="project" value="TreeGrafter"/>
</dbReference>
<keyword evidence="9" id="KW-1185">Reference proteome</keyword>
<feature type="compositionally biased region" description="Basic and acidic residues" evidence="7">
    <location>
        <begin position="22"/>
        <end position="56"/>
    </location>
</feature>
<evidence type="ECO:0000256" key="2">
    <source>
        <dbReference type="ARBA" id="ARBA00022741"/>
    </source>
</evidence>
<dbReference type="GO" id="GO:0005834">
    <property type="term" value="C:heterotrimeric G-protein complex"/>
    <property type="evidence" value="ECO:0007669"/>
    <property type="project" value="TreeGrafter"/>
</dbReference>
<feature type="binding site" evidence="5">
    <location>
        <begin position="400"/>
        <end position="403"/>
    </location>
    <ligand>
        <name>GTP</name>
        <dbReference type="ChEBI" id="CHEBI:37565"/>
    </ligand>
</feature>
<dbReference type="SMART" id="SM00275">
    <property type="entry name" value="G_alpha"/>
    <property type="match status" value="1"/>
</dbReference>
<dbReference type="PANTHER" id="PTHR10218:SF360">
    <property type="entry name" value="GUANINE NUCLEOTIDE-BINDING PROTEIN SUBUNIT ALPHA HOMOLOG"/>
    <property type="match status" value="1"/>
</dbReference>
<dbReference type="SUPFAM" id="SSF47895">
    <property type="entry name" value="Transducin (alpha subunit), insertion domain"/>
    <property type="match status" value="1"/>
</dbReference>
<protein>
    <submittedName>
        <fullName evidence="8">Guanine nucleotide binding protein, alpha subunit</fullName>
    </submittedName>
</protein>
<accession>A0AAW0DZN8</accession>
<evidence type="ECO:0000256" key="4">
    <source>
        <dbReference type="ARBA" id="ARBA00023224"/>
    </source>
</evidence>
<dbReference type="InterPro" id="IPR001019">
    <property type="entry name" value="Gprotein_alpha_su"/>
</dbReference>
<dbReference type="GO" id="GO:0046872">
    <property type="term" value="F:metal ion binding"/>
    <property type="evidence" value="ECO:0007669"/>
    <property type="project" value="UniProtKB-KW"/>
</dbReference>
<dbReference type="InterPro" id="IPR011025">
    <property type="entry name" value="GproteinA_insert"/>
</dbReference>
<evidence type="ECO:0000256" key="7">
    <source>
        <dbReference type="SAM" id="MobiDB-lite"/>
    </source>
</evidence>
<gene>
    <name evidence="8" type="ORF">R3P38DRAFT_3545556</name>
</gene>
<feature type="binding site" evidence="5">
    <location>
        <begin position="282"/>
        <end position="288"/>
    </location>
    <ligand>
        <name>GTP</name>
        <dbReference type="ChEBI" id="CHEBI:37565"/>
    </ligand>
</feature>
<keyword evidence="1 6" id="KW-0479">Metal-binding</keyword>
<organism evidence="8 9">
    <name type="scientific">Favolaschia claudopus</name>
    <dbReference type="NCBI Taxonomy" id="2862362"/>
    <lineage>
        <taxon>Eukaryota</taxon>
        <taxon>Fungi</taxon>
        <taxon>Dikarya</taxon>
        <taxon>Basidiomycota</taxon>
        <taxon>Agaricomycotina</taxon>
        <taxon>Agaricomycetes</taxon>
        <taxon>Agaricomycetidae</taxon>
        <taxon>Agaricales</taxon>
        <taxon>Marasmiineae</taxon>
        <taxon>Mycenaceae</taxon>
        <taxon>Favolaschia</taxon>
    </lineage>
</organism>
<feature type="binding site" evidence="6">
    <location>
        <position position="288"/>
    </location>
    <ligand>
        <name>Mg(2+)</name>
        <dbReference type="ChEBI" id="CHEBI:18420"/>
    </ligand>
</feature>
<dbReference type="FunFam" id="3.40.50.300:FF:000692">
    <property type="entry name" value="Guanine nucleotide-binding protein subunit alpha"/>
    <property type="match status" value="1"/>
</dbReference>
<dbReference type="SUPFAM" id="SSF52540">
    <property type="entry name" value="P-loop containing nucleoside triphosphate hydrolases"/>
    <property type="match status" value="1"/>
</dbReference>
<dbReference type="Pfam" id="PF00503">
    <property type="entry name" value="G-alpha"/>
    <property type="match status" value="1"/>
</dbReference>
<dbReference type="Proteomes" id="UP001362999">
    <property type="component" value="Unassembled WGS sequence"/>
</dbReference>
<dbReference type="Gene3D" id="3.40.50.300">
    <property type="entry name" value="P-loop containing nucleotide triphosphate hydrolases"/>
    <property type="match status" value="2"/>
</dbReference>
<keyword evidence="3 5" id="KW-0342">GTP-binding</keyword>
<keyword evidence="2 5" id="KW-0547">Nucleotide-binding</keyword>
<feature type="region of interest" description="Disordered" evidence="7">
    <location>
        <begin position="1"/>
        <end position="58"/>
    </location>
</feature>
<dbReference type="AlphaFoldDB" id="A0AAW0DZN8"/>
<sequence>MTIGPDIDPLALALAPPPGETPQDRETRLQQEREAKKRSDLIDQELARQRTTEKKGPKPVKILLLGQSESGKSTTLKNFQLINSPKAFKAERASWRAVVHLNVVRSMRLILNALQEAEAYASLPEPPNADDPVYPALTPDLLTLKMRLSPLQQVEEALLGMLTPGAKLSKAYTALPDDPLPGAPQEVSVHSATPWKGAFNRLMNNVRSSVDGPEVNEPQDSREARQLLHACSEDMIRLWVDPTVKEVLRVHRLRLEDMAGFFLDSIERVTDLSYEPSDDDILKARLKTLGVSEHHFNLKAGNIVPQSWIVYDVGGGRQQRAAWWVSLSFGSLLDLPFAACDSVPYFDDMDAMIFLAPLSCFDQVLAEDETVNRLEDSILLWKTIVSSPLLKNTSLILFLNKCDILKAKLESGQKFCEYVVSYGDRPNDFENCSQYMKKKFTMIAKQFSPEPRGFYTYFTSVTDVQSTADILGSVRDMLVRQNLTRSRLV</sequence>
<dbReference type="GO" id="GO:0003924">
    <property type="term" value="F:GTPase activity"/>
    <property type="evidence" value="ECO:0007669"/>
    <property type="project" value="InterPro"/>
</dbReference>
<dbReference type="CDD" id="cd00066">
    <property type="entry name" value="G-alpha"/>
    <property type="match status" value="1"/>
</dbReference>